<organism evidence="3 4">
    <name type="scientific">Ferrimonas lipolytica</name>
    <dbReference type="NCBI Taxonomy" id="2724191"/>
    <lineage>
        <taxon>Bacteria</taxon>
        <taxon>Pseudomonadati</taxon>
        <taxon>Pseudomonadota</taxon>
        <taxon>Gammaproteobacteria</taxon>
        <taxon>Alteromonadales</taxon>
        <taxon>Ferrimonadaceae</taxon>
        <taxon>Ferrimonas</taxon>
    </lineage>
</organism>
<dbReference type="PANTHER" id="PTHR44196">
    <property type="entry name" value="DEHYDROGENASE/REDUCTASE SDR FAMILY MEMBER 7B"/>
    <property type="match status" value="1"/>
</dbReference>
<dbReference type="RefSeq" id="WP_168658937.1">
    <property type="nucleotide sequence ID" value="NZ_CP051180.1"/>
</dbReference>
<comment type="similarity">
    <text evidence="1">Belongs to the short-chain dehydrogenases/reductases (SDR) family.</text>
</comment>
<dbReference type="EMBL" id="CP051180">
    <property type="protein sequence ID" value="QIZ75676.1"/>
    <property type="molecule type" value="Genomic_DNA"/>
</dbReference>
<sequence>MPSVLITGASSGIGARLAQDYAADGWRVTACGRNAAHLAHLQQFGDVQPCIFDVTELVQCQQALRAVAAPDLVILNAGTCEYIDCECWNSDDFNLVINSNISSINHCLSELLPILKEGAVIAIVDSLARLLPFTRSHAYGASKAAVHFLAKTLAVDLASRQIRVVSISPGFVRTPLTQRNDFAMPGLIEVDDASERIRAGIAAGKRSVAFPKRLYWPLKVLSWLPDGWQIACCQRMIKIQ</sequence>
<dbReference type="PROSITE" id="PS00061">
    <property type="entry name" value="ADH_SHORT"/>
    <property type="match status" value="1"/>
</dbReference>
<dbReference type="InterPro" id="IPR020904">
    <property type="entry name" value="Sc_DH/Rdtase_CS"/>
</dbReference>
<name>A0A6H1UBU2_9GAMM</name>
<dbReference type="Pfam" id="PF00106">
    <property type="entry name" value="adh_short"/>
    <property type="match status" value="1"/>
</dbReference>
<dbReference type="AlphaFoldDB" id="A0A6H1UBU2"/>
<keyword evidence="2" id="KW-0560">Oxidoreductase</keyword>
<reference evidence="3 4" key="1">
    <citation type="submission" date="2020-04" db="EMBL/GenBank/DDBJ databases">
        <title>Ferrimonas sp. S7 isolated from sea water.</title>
        <authorList>
            <person name="Bae S.S."/>
            <person name="Baek K."/>
        </authorList>
    </citation>
    <scope>NUCLEOTIDE SEQUENCE [LARGE SCALE GENOMIC DNA]</scope>
    <source>
        <strain evidence="3 4">S7</strain>
    </source>
</reference>
<gene>
    <name evidence="3" type="ORF">HER31_01415</name>
</gene>
<evidence type="ECO:0000313" key="4">
    <source>
        <dbReference type="Proteomes" id="UP000501602"/>
    </source>
</evidence>
<dbReference type="GO" id="GO:0016491">
    <property type="term" value="F:oxidoreductase activity"/>
    <property type="evidence" value="ECO:0007669"/>
    <property type="project" value="UniProtKB-KW"/>
</dbReference>
<evidence type="ECO:0000256" key="1">
    <source>
        <dbReference type="ARBA" id="ARBA00006484"/>
    </source>
</evidence>
<dbReference type="InterPro" id="IPR002347">
    <property type="entry name" value="SDR_fam"/>
</dbReference>
<dbReference type="PRINTS" id="PR00081">
    <property type="entry name" value="GDHRDH"/>
</dbReference>
<evidence type="ECO:0000313" key="3">
    <source>
        <dbReference type="EMBL" id="QIZ75676.1"/>
    </source>
</evidence>
<dbReference type="GO" id="GO:0016020">
    <property type="term" value="C:membrane"/>
    <property type="evidence" value="ECO:0007669"/>
    <property type="project" value="TreeGrafter"/>
</dbReference>
<evidence type="ECO:0000256" key="2">
    <source>
        <dbReference type="ARBA" id="ARBA00023002"/>
    </source>
</evidence>
<proteinExistence type="inferred from homology"/>
<dbReference type="InterPro" id="IPR036291">
    <property type="entry name" value="NAD(P)-bd_dom_sf"/>
</dbReference>
<protein>
    <submittedName>
        <fullName evidence="3">SDR family NAD(P)-dependent oxidoreductase</fullName>
    </submittedName>
</protein>
<accession>A0A6H1UBU2</accession>
<dbReference type="KEGG" id="fes:HER31_01415"/>
<dbReference type="Proteomes" id="UP000501602">
    <property type="component" value="Chromosome"/>
</dbReference>
<dbReference type="PANTHER" id="PTHR44196:SF1">
    <property type="entry name" value="DEHYDROGENASE_REDUCTASE SDR FAMILY MEMBER 7B"/>
    <property type="match status" value="1"/>
</dbReference>
<dbReference type="Gene3D" id="3.40.50.720">
    <property type="entry name" value="NAD(P)-binding Rossmann-like Domain"/>
    <property type="match status" value="1"/>
</dbReference>
<dbReference type="SUPFAM" id="SSF51735">
    <property type="entry name" value="NAD(P)-binding Rossmann-fold domains"/>
    <property type="match status" value="1"/>
</dbReference>
<keyword evidence="4" id="KW-1185">Reference proteome</keyword>